<protein>
    <recommendedName>
        <fullName evidence="3">Periplasmic protein</fullName>
    </recommendedName>
</protein>
<accession>A0ABS7WRS3</accession>
<evidence type="ECO:0000313" key="1">
    <source>
        <dbReference type="EMBL" id="MBZ7987446.1"/>
    </source>
</evidence>
<evidence type="ECO:0000313" key="2">
    <source>
        <dbReference type="Proteomes" id="UP000786183"/>
    </source>
</evidence>
<organism evidence="1 2">
    <name type="scientific">Campylobacter canadensis</name>
    <dbReference type="NCBI Taxonomy" id="449520"/>
    <lineage>
        <taxon>Bacteria</taxon>
        <taxon>Pseudomonadati</taxon>
        <taxon>Campylobacterota</taxon>
        <taxon>Epsilonproteobacteria</taxon>
        <taxon>Campylobacterales</taxon>
        <taxon>Campylobacteraceae</taxon>
        <taxon>Campylobacter</taxon>
    </lineage>
</organism>
<dbReference type="RefSeq" id="WP_172234111.1">
    <property type="nucleotide sequence ID" value="NZ_CP035946.1"/>
</dbReference>
<reference evidence="1 2" key="1">
    <citation type="submission" date="2020-07" db="EMBL/GenBank/DDBJ databases">
        <title>Transfer of Campylobacter canadensis to the novel genus Avispirillum gen. nov., that also includes two novel species recovered from migratory waterfowl: Avispirillum anseris sp. nov. and Avispirillum brantae sp. nov.</title>
        <authorList>
            <person name="Miller W.G."/>
            <person name="Chapman M.H."/>
            <person name="Yee E."/>
            <person name="Inglis G.D."/>
        </authorList>
    </citation>
    <scope>NUCLEOTIDE SEQUENCE [LARGE SCALE GENOMIC DNA]</scope>
    <source>
        <strain evidence="1 2">L283</strain>
    </source>
</reference>
<dbReference type="EMBL" id="JACGBB010000008">
    <property type="protein sequence ID" value="MBZ7987446.1"/>
    <property type="molecule type" value="Genomic_DNA"/>
</dbReference>
<name>A0ABS7WRS3_9BACT</name>
<keyword evidence="2" id="KW-1185">Reference proteome</keyword>
<proteinExistence type="predicted"/>
<evidence type="ECO:0008006" key="3">
    <source>
        <dbReference type="Google" id="ProtNLM"/>
    </source>
</evidence>
<gene>
    <name evidence="1" type="ORF">AVCANL283_04940</name>
</gene>
<comment type="caution">
    <text evidence="1">The sequence shown here is derived from an EMBL/GenBank/DDBJ whole genome shotgun (WGS) entry which is preliminary data.</text>
</comment>
<dbReference type="Proteomes" id="UP000786183">
    <property type="component" value="Unassembled WGS sequence"/>
</dbReference>
<sequence length="266" mass="30851">MRILCIILCFITFVNAKSSFEIAKQLVNDDSKIEKLKLLFAKDSYMINNRADIKAINQILKMNSLLQYNFANAKNISLTFNTKANATLFFKIISIVFEQIGVNYYEISSFDRVDDNISISFNINSKYAIDIGLVYDELKNMNVFIDDIYRYGSNFIYNLDFNKAVLNADFILDNQDNKSLNLSKPLQDYFIRLVDVKQLIISASDYDIWYPKIEFLDENLNLIQAYSQENKTKSLTINVPYNCKFVNISDLFTLDNIKHGLNIEVN</sequence>